<dbReference type="InterPro" id="IPR036915">
    <property type="entry name" value="Cyclin-like_sf"/>
</dbReference>
<proteinExistence type="predicted"/>
<dbReference type="GO" id="GO:0005634">
    <property type="term" value="C:nucleus"/>
    <property type="evidence" value="ECO:0007669"/>
    <property type="project" value="TreeGrafter"/>
</dbReference>
<keyword evidence="2" id="KW-0804">Transcription</keyword>
<dbReference type="PANTHER" id="PTHR11618:SF13">
    <property type="entry name" value="TRANSCRIPTION INITIATION FACTOR IIB"/>
    <property type="match status" value="1"/>
</dbReference>
<keyword evidence="1" id="KW-0805">Transcription regulation</keyword>
<dbReference type="CDD" id="cd00043">
    <property type="entry name" value="CYCLIN_SF"/>
    <property type="match status" value="1"/>
</dbReference>
<accession>A0A6V7PGY4</accession>
<dbReference type="Pfam" id="PF00382">
    <property type="entry name" value="TFIIB"/>
    <property type="match status" value="1"/>
</dbReference>
<dbReference type="AlphaFoldDB" id="A0A6V7PGY4"/>
<sequence length="134" mass="15062">MNEAGGLVRPRRGGAPPNRLRHRLLRLFHRACPCLCPIRPLLLRPLRRARAGPPRRRRRSLKAAPLISVDSLRAYLQIIDVASILGFDHDIADHAFELFKDCSSAICLKNRSVKALATSALMQAIREAQEPRTL</sequence>
<dbReference type="InterPro" id="IPR000812">
    <property type="entry name" value="TFIIB"/>
</dbReference>
<organism evidence="4">
    <name type="scientific">Ananas comosus var. bracteatus</name>
    <name type="common">red pineapple</name>
    <dbReference type="NCBI Taxonomy" id="296719"/>
    <lineage>
        <taxon>Eukaryota</taxon>
        <taxon>Viridiplantae</taxon>
        <taxon>Streptophyta</taxon>
        <taxon>Embryophyta</taxon>
        <taxon>Tracheophyta</taxon>
        <taxon>Spermatophyta</taxon>
        <taxon>Magnoliopsida</taxon>
        <taxon>Liliopsida</taxon>
        <taxon>Poales</taxon>
        <taxon>Bromeliaceae</taxon>
        <taxon>Bromelioideae</taxon>
        <taxon>Ananas</taxon>
    </lineage>
</organism>
<dbReference type="EMBL" id="LR862148">
    <property type="protein sequence ID" value="CAD1830077.1"/>
    <property type="molecule type" value="Genomic_DNA"/>
</dbReference>
<dbReference type="GO" id="GO:0017025">
    <property type="term" value="F:TBP-class protein binding"/>
    <property type="evidence" value="ECO:0007669"/>
    <property type="project" value="InterPro"/>
</dbReference>
<evidence type="ECO:0000313" key="4">
    <source>
        <dbReference type="EMBL" id="CAD1830077.1"/>
    </source>
</evidence>
<dbReference type="Gene3D" id="1.10.472.10">
    <property type="entry name" value="Cyclin-like"/>
    <property type="match status" value="1"/>
</dbReference>
<dbReference type="PANTHER" id="PTHR11618">
    <property type="entry name" value="TRANSCRIPTION INITIATION FACTOR IIB-RELATED"/>
    <property type="match status" value="1"/>
</dbReference>
<feature type="domain" description="Transcription factor TFIIB cyclin-like" evidence="3">
    <location>
        <begin position="73"/>
        <end position="134"/>
    </location>
</feature>
<evidence type="ECO:0000256" key="1">
    <source>
        <dbReference type="ARBA" id="ARBA00023015"/>
    </source>
</evidence>
<dbReference type="GO" id="GO:0097550">
    <property type="term" value="C:transcription preinitiation complex"/>
    <property type="evidence" value="ECO:0007669"/>
    <property type="project" value="TreeGrafter"/>
</dbReference>
<evidence type="ECO:0000259" key="3">
    <source>
        <dbReference type="Pfam" id="PF00382"/>
    </source>
</evidence>
<dbReference type="SUPFAM" id="SSF47954">
    <property type="entry name" value="Cyclin-like"/>
    <property type="match status" value="1"/>
</dbReference>
<reference evidence="4" key="1">
    <citation type="submission" date="2020-07" db="EMBL/GenBank/DDBJ databases">
        <authorList>
            <person name="Lin J."/>
        </authorList>
    </citation>
    <scope>NUCLEOTIDE SEQUENCE</scope>
</reference>
<dbReference type="GO" id="GO:0070897">
    <property type="term" value="P:transcription preinitiation complex assembly"/>
    <property type="evidence" value="ECO:0007669"/>
    <property type="project" value="InterPro"/>
</dbReference>
<evidence type="ECO:0000256" key="2">
    <source>
        <dbReference type="ARBA" id="ARBA00023163"/>
    </source>
</evidence>
<name>A0A6V7PGY4_ANACO</name>
<gene>
    <name evidence="4" type="ORF">CB5_LOCUS13288</name>
</gene>
<protein>
    <recommendedName>
        <fullName evidence="3">Transcription factor TFIIB cyclin-like domain-containing protein</fullName>
    </recommendedName>
</protein>
<dbReference type="InterPro" id="IPR013150">
    <property type="entry name" value="TFIIB_cyclin"/>
</dbReference>